<dbReference type="SUPFAM" id="SSF56112">
    <property type="entry name" value="Protein kinase-like (PK-like)"/>
    <property type="match status" value="1"/>
</dbReference>
<evidence type="ECO:0000313" key="3">
    <source>
        <dbReference type="EMBL" id="KAH9833710.1"/>
    </source>
</evidence>
<gene>
    <name evidence="3" type="ORF">C8Q71DRAFT_859987</name>
</gene>
<feature type="region of interest" description="Disordered" evidence="1">
    <location>
        <begin position="1"/>
        <end position="32"/>
    </location>
</feature>
<dbReference type="GeneID" id="72008461"/>
<protein>
    <recommendedName>
        <fullName evidence="2">Fungal-type protein kinase domain-containing protein</fullName>
    </recommendedName>
</protein>
<accession>A0ABQ8K8V5</accession>
<feature type="compositionally biased region" description="Polar residues" evidence="1">
    <location>
        <begin position="749"/>
        <end position="766"/>
    </location>
</feature>
<dbReference type="InterPro" id="IPR040976">
    <property type="entry name" value="Pkinase_fungal"/>
</dbReference>
<feature type="compositionally biased region" description="Basic and acidic residues" evidence="1">
    <location>
        <begin position="20"/>
        <end position="32"/>
    </location>
</feature>
<dbReference type="PROSITE" id="PS00109">
    <property type="entry name" value="PROTEIN_KINASE_TYR"/>
    <property type="match status" value="1"/>
</dbReference>
<feature type="compositionally biased region" description="Polar residues" evidence="1">
    <location>
        <begin position="936"/>
        <end position="954"/>
    </location>
</feature>
<keyword evidence="4" id="KW-1185">Reference proteome</keyword>
<sequence>MADKATPHKGPVQVEPTNAADKRQQSERDAKAWKNEIRDRIVEPTDEIDFFLAEFVHSKKRMPACPDTKFNGVVPTGKGKEHDMYEPLIQGLTSLVQRFPLRIRPQFLNHAHNIMRFPFALCDEEQHVTMPDIIATIPGLPIIPPLHRWRHVALVFEAKPRAADDPMLTTTDTHEETLIQLAKSARNIMLAQGRLYAFVVGIYGHQARIFRFDHAGAVCSPRFDYVKRPDILHEFLWRFLNPTEKDCVVVGDDPTSSLGTHKDRALVQEWASEYDPSYTYTAENRKAVRRFVVTNDQKNKTQYLAYKLISVNPRLFSRATTIWEAFELDEDGEATGKRVIIKEAWRQFVRPSEIGFYRAMQEVVEKAEEGAALSLRGIAEFEYGDDLGLREARDLDDLARLEDPDASYDGADAGVQSEEPNDPDTFPRLRLPYQRVFGHRTVTARCRDAVHEDHERGHMRLVLKSIGTPITEFESTYELIRAMCDAIEGHRQAYMAGIVHRDISKGNVMIARRDGDPSTGFVHDFDYASSWKRFLVSEGKPVDLESWIQYARDQYAPMRTRILENMMRMLAAREAEGGNKGKAATVEDPKAQNKQRTGTLHFMSVEVLSGSVTHEARHDLESFYWLLVWIVLRHTAFIHEDEDGAWHGLFVADTIKKCREAKESWLKLDYPPVLIMRNAPLTGLLEDFRQLCRTNFDNAELKTKCMTHEDVLKIFNKALENRDLWPQGDSAKPWTLPKSDRSDPGLNEPSGQSRTKGTMTYSSQAALRSASLPGSRRQPKRPIRPPPAADAPDEEQTDTDTDVEDQAGPSRRMVRGRQAQRRVAVQHTSIVTSQASGTNEAPPSSGSDSLKQHPSGYALRSAKSEKADKSQPSARSNSHKPGLPPPSRTRSAGSQSQSARRLASRHDAASKRGSSATKRARTRGDDDEVEDDAGASQSSKRLRTLSQPRTGQSLRKTRGRR</sequence>
<dbReference type="Gene3D" id="1.10.510.10">
    <property type="entry name" value="Transferase(Phosphotransferase) domain 1"/>
    <property type="match status" value="1"/>
</dbReference>
<feature type="domain" description="Fungal-type protein kinase" evidence="2">
    <location>
        <begin position="586"/>
        <end position="631"/>
    </location>
</feature>
<feature type="domain" description="Fungal-type protein kinase" evidence="2">
    <location>
        <begin position="147"/>
        <end position="532"/>
    </location>
</feature>
<reference evidence="3 4" key="1">
    <citation type="journal article" date="2021" name="Environ. Microbiol.">
        <title>Gene family expansions and transcriptome signatures uncover fungal adaptations to wood decay.</title>
        <authorList>
            <person name="Hage H."/>
            <person name="Miyauchi S."/>
            <person name="Viragh M."/>
            <person name="Drula E."/>
            <person name="Min B."/>
            <person name="Chaduli D."/>
            <person name="Navarro D."/>
            <person name="Favel A."/>
            <person name="Norest M."/>
            <person name="Lesage-Meessen L."/>
            <person name="Balint B."/>
            <person name="Merenyi Z."/>
            <person name="de Eugenio L."/>
            <person name="Morin E."/>
            <person name="Martinez A.T."/>
            <person name="Baldrian P."/>
            <person name="Stursova M."/>
            <person name="Martinez M.J."/>
            <person name="Novotny C."/>
            <person name="Magnuson J.K."/>
            <person name="Spatafora J.W."/>
            <person name="Maurice S."/>
            <person name="Pangilinan J."/>
            <person name="Andreopoulos W."/>
            <person name="LaButti K."/>
            <person name="Hundley H."/>
            <person name="Na H."/>
            <person name="Kuo A."/>
            <person name="Barry K."/>
            <person name="Lipzen A."/>
            <person name="Henrissat B."/>
            <person name="Riley R."/>
            <person name="Ahrendt S."/>
            <person name="Nagy L.G."/>
            <person name="Grigoriev I.V."/>
            <person name="Martin F."/>
            <person name="Rosso M.N."/>
        </authorList>
    </citation>
    <scope>NUCLEOTIDE SEQUENCE [LARGE SCALE GENOMIC DNA]</scope>
    <source>
        <strain evidence="3 4">CIRM-BRFM 1785</strain>
    </source>
</reference>
<dbReference type="PANTHER" id="PTHR38248">
    <property type="entry name" value="FUNK1 6"/>
    <property type="match status" value="1"/>
</dbReference>
<dbReference type="RefSeq" id="XP_047776426.1">
    <property type="nucleotide sequence ID" value="XM_047927729.1"/>
</dbReference>
<feature type="region of interest" description="Disordered" evidence="1">
    <location>
        <begin position="405"/>
        <end position="425"/>
    </location>
</feature>
<dbReference type="Proteomes" id="UP000814176">
    <property type="component" value="Unassembled WGS sequence"/>
</dbReference>
<feature type="region of interest" description="Disordered" evidence="1">
    <location>
        <begin position="726"/>
        <end position="961"/>
    </location>
</feature>
<feature type="compositionally biased region" description="Polar residues" evidence="1">
    <location>
        <begin position="827"/>
        <end position="849"/>
    </location>
</feature>
<feature type="compositionally biased region" description="Low complexity" evidence="1">
    <location>
        <begin position="888"/>
        <end position="901"/>
    </location>
</feature>
<dbReference type="PANTHER" id="PTHR38248:SF2">
    <property type="entry name" value="FUNK1 11"/>
    <property type="match status" value="1"/>
</dbReference>
<comment type="caution">
    <text evidence="3">The sequence shown here is derived from an EMBL/GenBank/DDBJ whole genome shotgun (WGS) entry which is preliminary data.</text>
</comment>
<evidence type="ECO:0000313" key="4">
    <source>
        <dbReference type="Proteomes" id="UP000814176"/>
    </source>
</evidence>
<proteinExistence type="predicted"/>
<dbReference type="EMBL" id="JADCUA010000017">
    <property type="protein sequence ID" value="KAH9833710.1"/>
    <property type="molecule type" value="Genomic_DNA"/>
</dbReference>
<dbReference type="InterPro" id="IPR011009">
    <property type="entry name" value="Kinase-like_dom_sf"/>
</dbReference>
<evidence type="ECO:0000256" key="1">
    <source>
        <dbReference type="SAM" id="MobiDB-lite"/>
    </source>
</evidence>
<dbReference type="Pfam" id="PF17667">
    <property type="entry name" value="Pkinase_fungal"/>
    <property type="match status" value="2"/>
</dbReference>
<feature type="compositionally biased region" description="Acidic residues" evidence="1">
    <location>
        <begin position="791"/>
        <end position="805"/>
    </location>
</feature>
<organism evidence="3 4">
    <name type="scientific">Rhodofomes roseus</name>
    <dbReference type="NCBI Taxonomy" id="34475"/>
    <lineage>
        <taxon>Eukaryota</taxon>
        <taxon>Fungi</taxon>
        <taxon>Dikarya</taxon>
        <taxon>Basidiomycota</taxon>
        <taxon>Agaricomycotina</taxon>
        <taxon>Agaricomycetes</taxon>
        <taxon>Polyporales</taxon>
        <taxon>Rhodofomes</taxon>
    </lineage>
</organism>
<name>A0ABQ8K8V5_9APHY</name>
<evidence type="ECO:0000259" key="2">
    <source>
        <dbReference type="Pfam" id="PF17667"/>
    </source>
</evidence>
<dbReference type="InterPro" id="IPR008266">
    <property type="entry name" value="Tyr_kinase_AS"/>
</dbReference>